<keyword evidence="8" id="KW-1185">Reference proteome</keyword>
<dbReference type="InterPro" id="IPR006282">
    <property type="entry name" value="Thi_PPkinase"/>
</dbReference>
<dbReference type="Proteomes" id="UP001400965">
    <property type="component" value="Unassembled WGS sequence"/>
</dbReference>
<keyword evidence="2" id="KW-0547">Nucleotide-binding</keyword>
<evidence type="ECO:0000313" key="7">
    <source>
        <dbReference type="EMBL" id="GAA0861097.1"/>
    </source>
</evidence>
<keyword evidence="3" id="KW-0418">Kinase</keyword>
<dbReference type="InterPro" id="IPR007373">
    <property type="entry name" value="Thiamin_PyroPKinase_B1-bd"/>
</dbReference>
<protein>
    <recommendedName>
        <fullName evidence="5">Thiamine diphosphokinase</fullName>
        <ecNumber evidence="5">2.7.6.2</ecNumber>
    </recommendedName>
</protein>
<dbReference type="EMBL" id="BAAACP010000001">
    <property type="protein sequence ID" value="GAA0861097.1"/>
    <property type="molecule type" value="Genomic_DNA"/>
</dbReference>
<dbReference type="InterPro" id="IPR036759">
    <property type="entry name" value="TPK_catalytic_sf"/>
</dbReference>
<dbReference type="PANTHER" id="PTHR41299">
    <property type="entry name" value="THIAMINE PYROPHOSPHOKINASE"/>
    <property type="match status" value="1"/>
</dbReference>
<dbReference type="EC" id="2.7.6.2" evidence="5"/>
<dbReference type="Pfam" id="PF04263">
    <property type="entry name" value="TPK_catalytic"/>
    <property type="match status" value="1"/>
</dbReference>
<comment type="caution">
    <text evidence="7">The sequence shown here is derived from an EMBL/GenBank/DDBJ whole genome shotgun (WGS) entry which is preliminary data.</text>
</comment>
<dbReference type="PANTHER" id="PTHR41299:SF1">
    <property type="entry name" value="THIAMINE PYROPHOSPHOKINASE"/>
    <property type="match status" value="1"/>
</dbReference>
<keyword evidence="4" id="KW-0067">ATP-binding</keyword>
<evidence type="ECO:0000256" key="4">
    <source>
        <dbReference type="ARBA" id="ARBA00022840"/>
    </source>
</evidence>
<accession>A0ABP3XA63</accession>
<proteinExistence type="predicted"/>
<organism evidence="7 8">
    <name type="scientific">Paraclostridium tenue</name>
    <dbReference type="NCBI Taxonomy" id="1737"/>
    <lineage>
        <taxon>Bacteria</taxon>
        <taxon>Bacillati</taxon>
        <taxon>Bacillota</taxon>
        <taxon>Clostridia</taxon>
        <taxon>Peptostreptococcales</taxon>
        <taxon>Peptostreptococcaceae</taxon>
        <taxon>Paraclostridium</taxon>
    </lineage>
</organism>
<evidence type="ECO:0000256" key="2">
    <source>
        <dbReference type="ARBA" id="ARBA00022741"/>
    </source>
</evidence>
<evidence type="ECO:0000256" key="1">
    <source>
        <dbReference type="ARBA" id="ARBA00022679"/>
    </source>
</evidence>
<evidence type="ECO:0000313" key="8">
    <source>
        <dbReference type="Proteomes" id="UP001400965"/>
    </source>
</evidence>
<dbReference type="NCBIfam" id="TIGR01378">
    <property type="entry name" value="thi_PPkinase"/>
    <property type="match status" value="1"/>
</dbReference>
<dbReference type="Gene3D" id="3.40.50.10240">
    <property type="entry name" value="Thiamin pyrophosphokinase, catalytic domain"/>
    <property type="match status" value="1"/>
</dbReference>
<sequence length="216" mass="24349">MKACILLNGEVNNIDYIKDVIENNDYRYIICADGGAKHLYKLNIVPNYIIGDLDSLEESIINYYKNKYVNFKKFPQRKDETDAQLCIHLAKDLKISEIHLIGALGGRIDHTIANINLMYYIKELGINPIIKSKYEDLYMIENEGINVKGKKGDIISIIPAKGDVSGVTLENLEYPLENAIIKYGNPIGISNVMKSNQCSIKVKNGCLIIVKNKIPK</sequence>
<dbReference type="RefSeq" id="WP_346041050.1">
    <property type="nucleotide sequence ID" value="NZ_BAAACP010000001.1"/>
</dbReference>
<dbReference type="SUPFAM" id="SSF63862">
    <property type="entry name" value="Thiamin pyrophosphokinase, substrate-binding domain"/>
    <property type="match status" value="1"/>
</dbReference>
<evidence type="ECO:0000256" key="3">
    <source>
        <dbReference type="ARBA" id="ARBA00022777"/>
    </source>
</evidence>
<dbReference type="SUPFAM" id="SSF63999">
    <property type="entry name" value="Thiamin pyrophosphokinase, catalytic domain"/>
    <property type="match status" value="1"/>
</dbReference>
<evidence type="ECO:0000259" key="6">
    <source>
        <dbReference type="SMART" id="SM00983"/>
    </source>
</evidence>
<dbReference type="InterPro" id="IPR036371">
    <property type="entry name" value="TPK_B1-bd_sf"/>
</dbReference>
<evidence type="ECO:0000256" key="5">
    <source>
        <dbReference type="NCBIfam" id="TIGR01378"/>
    </source>
</evidence>
<feature type="domain" description="Thiamin pyrophosphokinase thiamin-binding" evidence="6">
    <location>
        <begin position="149"/>
        <end position="208"/>
    </location>
</feature>
<dbReference type="SMART" id="SM00983">
    <property type="entry name" value="TPK_B1_binding"/>
    <property type="match status" value="1"/>
</dbReference>
<dbReference type="Pfam" id="PF04265">
    <property type="entry name" value="TPK_B1_binding"/>
    <property type="match status" value="1"/>
</dbReference>
<dbReference type="CDD" id="cd07995">
    <property type="entry name" value="TPK"/>
    <property type="match status" value="1"/>
</dbReference>
<keyword evidence="1" id="KW-0808">Transferase</keyword>
<name>A0ABP3XA63_9FIRM</name>
<dbReference type="InterPro" id="IPR007371">
    <property type="entry name" value="TPK_catalytic"/>
</dbReference>
<dbReference type="InterPro" id="IPR053149">
    <property type="entry name" value="TPK"/>
</dbReference>
<reference evidence="8" key="1">
    <citation type="journal article" date="2019" name="Int. J. Syst. Evol. Microbiol.">
        <title>The Global Catalogue of Microorganisms (GCM) 10K type strain sequencing project: providing services to taxonomists for standard genome sequencing and annotation.</title>
        <authorList>
            <consortium name="The Broad Institute Genomics Platform"/>
            <consortium name="The Broad Institute Genome Sequencing Center for Infectious Disease"/>
            <person name="Wu L."/>
            <person name="Ma J."/>
        </authorList>
    </citation>
    <scope>NUCLEOTIDE SEQUENCE [LARGE SCALE GENOMIC DNA]</scope>
    <source>
        <strain evidence="8">JCM 6486</strain>
    </source>
</reference>
<gene>
    <name evidence="7" type="ORF">GCM10008917_01100</name>
</gene>